<dbReference type="Pfam" id="PF20441">
    <property type="entry name" value="TerL_nuclease"/>
    <property type="match status" value="1"/>
</dbReference>
<evidence type="ECO:0000259" key="2">
    <source>
        <dbReference type="Pfam" id="PF20441"/>
    </source>
</evidence>
<dbReference type="InterPro" id="IPR046461">
    <property type="entry name" value="TerL_ATPase"/>
</dbReference>
<protein>
    <submittedName>
        <fullName evidence="3">Large Terminase</fullName>
    </submittedName>
</protein>
<evidence type="ECO:0000259" key="1">
    <source>
        <dbReference type="Pfam" id="PF03354"/>
    </source>
</evidence>
<organism evidence="3">
    <name type="scientific">Siphoviridae sp. ctnR613</name>
    <dbReference type="NCBI Taxonomy" id="2827939"/>
    <lineage>
        <taxon>Viruses</taxon>
        <taxon>Duplodnaviria</taxon>
        <taxon>Heunggongvirae</taxon>
        <taxon>Uroviricota</taxon>
        <taxon>Caudoviricetes</taxon>
    </lineage>
</organism>
<dbReference type="PANTHER" id="PTHR41287:SF1">
    <property type="entry name" value="PROTEIN YMFN"/>
    <property type="match status" value="1"/>
</dbReference>
<proteinExistence type="predicted"/>
<dbReference type="Pfam" id="PF03354">
    <property type="entry name" value="TerL_ATPase"/>
    <property type="match status" value="1"/>
</dbReference>
<sequence>MDKFVKLEQELYDRLIKWVKKGANRKRKCCKKHSLACKRFLRFLENDEYYFDKNELMRFYFWCKQFKHRAGILEGQPIELVEVQMFWASSLLCFKYRKNNRRVTKVAYIQVGRKNSKSQMLACLNSYFLFTKGQQEAYLSGWNKEGSEIVYKEILHILKTSDFLKDKWKEAYHQITNLSNNGFIKPLSREAKNNDNANNPSLATVDEYKDHKTDEIWSNLKTGMIARPEGLLITITTAGFDINCPCKSTYDEVSKILDPDISIEDDTYFIDIHEMETGDKLDDESLWIKANPIVATYEEGIQSLRSDYKLSKLDESKLRKFLTKNMNIWVDMADNGYMNMKKWKDCTEDFDYNVFSKGNVFVGVDISKKDDLTSVVFGVKVDNKYYFKQQSFIPETTYNNNLNKGQDYWYKFKQEGNLTITKNEVIDVYDIIEYINNFKEEHNCNIVEICYDSWSATQFALEMEKLGYNTIEITQNIRTLCEGTVRFREEVYKKNVVHENDSLYNFCMSNAVLCEDSNKNFKIDKKRSKDKIDPVDATMNIATRIFFDEYNVDINDISEKFFKAFDF</sequence>
<evidence type="ECO:0000313" key="3">
    <source>
        <dbReference type="EMBL" id="DAF52608.1"/>
    </source>
</evidence>
<dbReference type="InterPro" id="IPR027417">
    <property type="entry name" value="P-loop_NTPase"/>
</dbReference>
<accession>A0A8S5SNV7</accession>
<dbReference type="GO" id="GO:0004519">
    <property type="term" value="F:endonuclease activity"/>
    <property type="evidence" value="ECO:0007669"/>
    <property type="project" value="InterPro"/>
</dbReference>
<name>A0A8S5SNV7_9CAUD</name>
<dbReference type="PANTHER" id="PTHR41287">
    <property type="match status" value="1"/>
</dbReference>
<dbReference type="InterPro" id="IPR005021">
    <property type="entry name" value="Terminase_largesu-like"/>
</dbReference>
<dbReference type="Gene3D" id="3.40.50.300">
    <property type="entry name" value="P-loop containing nucleotide triphosphate hydrolases"/>
    <property type="match status" value="1"/>
</dbReference>
<dbReference type="InterPro" id="IPR046462">
    <property type="entry name" value="TerL_nuclease"/>
</dbReference>
<reference evidence="3" key="1">
    <citation type="journal article" date="2021" name="Proc. Natl. Acad. Sci. U.S.A.">
        <title>A Catalog of Tens of Thousands of Viruses from Human Metagenomes Reveals Hidden Associations with Chronic Diseases.</title>
        <authorList>
            <person name="Tisza M.J."/>
            <person name="Buck C.B."/>
        </authorList>
    </citation>
    <scope>NUCLEOTIDE SEQUENCE</scope>
    <source>
        <strain evidence="3">CtnR613</strain>
    </source>
</reference>
<dbReference type="EMBL" id="BK032640">
    <property type="protein sequence ID" value="DAF52608.1"/>
    <property type="molecule type" value="Genomic_DNA"/>
</dbReference>
<feature type="domain" description="Terminase large subunit-like endonuclease" evidence="2">
    <location>
        <begin position="263"/>
        <end position="545"/>
    </location>
</feature>
<feature type="domain" description="Terminase large subunit-like ATPase" evidence="1">
    <location>
        <begin position="84"/>
        <end position="251"/>
    </location>
</feature>